<dbReference type="EMBL" id="JAAXOO010000003">
    <property type="protein sequence ID" value="NKY33878.1"/>
    <property type="molecule type" value="Genomic_DNA"/>
</dbReference>
<gene>
    <name evidence="1" type="ORF">HGA13_12420</name>
</gene>
<accession>A0A846XCT7</accession>
<evidence type="ECO:0000313" key="1">
    <source>
        <dbReference type="EMBL" id="NKY33878.1"/>
    </source>
</evidence>
<keyword evidence="2" id="KW-1185">Reference proteome</keyword>
<comment type="caution">
    <text evidence="1">The sequence shown here is derived from an EMBL/GenBank/DDBJ whole genome shotgun (WGS) entry which is preliminary data.</text>
</comment>
<dbReference type="Pfam" id="PF14063">
    <property type="entry name" value="DUF4254"/>
    <property type="match status" value="1"/>
</dbReference>
<protein>
    <submittedName>
        <fullName evidence="1">DUF4254 domain-containing protein</fullName>
    </submittedName>
</protein>
<organism evidence="1 2">
    <name type="scientific">Nocardia speluncae</name>
    <dbReference type="NCBI Taxonomy" id="419477"/>
    <lineage>
        <taxon>Bacteria</taxon>
        <taxon>Bacillati</taxon>
        <taxon>Actinomycetota</taxon>
        <taxon>Actinomycetes</taxon>
        <taxon>Mycobacteriales</taxon>
        <taxon>Nocardiaceae</taxon>
        <taxon>Nocardia</taxon>
    </lineage>
</organism>
<sequence length="159" mass="17727">MRTSTRTLRPARLTDPSESLFPTGEALLSAIRGHHVGPHPLTSIAYQFGQLHQQQHLHGPARPVCPCRAELSRQTDLWVVDHVPPPHPEATLHSETLATVIDRLAVQQVQAFHLLMNAEPSDPIVHAAWYRLAELVDDYTDLTAAVAHRSRRLPCTARP</sequence>
<dbReference type="Proteomes" id="UP000565715">
    <property type="component" value="Unassembled WGS sequence"/>
</dbReference>
<name>A0A846XCT7_9NOCA</name>
<dbReference type="RefSeq" id="WP_068050289.1">
    <property type="nucleotide sequence ID" value="NZ_JAAXOO010000003.1"/>
</dbReference>
<reference evidence="1 2" key="1">
    <citation type="submission" date="2020-04" db="EMBL/GenBank/DDBJ databases">
        <title>MicrobeNet Type strains.</title>
        <authorList>
            <person name="Nicholson A.C."/>
        </authorList>
    </citation>
    <scope>NUCLEOTIDE SEQUENCE [LARGE SCALE GENOMIC DNA]</scope>
    <source>
        <strain evidence="1 2">DSM 45078</strain>
    </source>
</reference>
<dbReference type="AlphaFoldDB" id="A0A846XCT7"/>
<dbReference type="InterPro" id="IPR025350">
    <property type="entry name" value="DUF4254"/>
</dbReference>
<evidence type="ECO:0000313" key="2">
    <source>
        <dbReference type="Proteomes" id="UP000565715"/>
    </source>
</evidence>
<proteinExistence type="predicted"/>